<dbReference type="Proteomes" id="UP001595629">
    <property type="component" value="Unassembled WGS sequence"/>
</dbReference>
<gene>
    <name evidence="1" type="ORF">ACFORG_13900</name>
</gene>
<sequence>MVGTLATRGWLRFGHDPVLSDWVAAALPAARAALRDPAHAHWHDCEGTWFVGVDALPNDEAGRVGRGPALSGAAFEAAEALFGRLPLHRAQVSVTRPGYPKPRRGESEAGFRYRSRRDAAHVDGLKPRGETRRRHLDEPHAWILGIPLTEADRDAAPLVVWEGSHRILGDALRDALTGYPAETLDEVDVTDAYQAARQVVFDSCARVELPARPGEAILLHRHLLHGVAPWQAGAGADPDGRMVAYFRPILPAGVEAWAESA</sequence>
<evidence type="ECO:0000313" key="2">
    <source>
        <dbReference type="Proteomes" id="UP001595629"/>
    </source>
</evidence>
<proteinExistence type="predicted"/>
<keyword evidence="2" id="KW-1185">Reference proteome</keyword>
<comment type="caution">
    <text evidence="1">The sequence shown here is derived from an EMBL/GenBank/DDBJ whole genome shotgun (WGS) entry which is preliminary data.</text>
</comment>
<organism evidence="1 2">
    <name type="scientific">Lutimaribacter marinistellae</name>
    <dbReference type="NCBI Taxonomy" id="1820329"/>
    <lineage>
        <taxon>Bacteria</taxon>
        <taxon>Pseudomonadati</taxon>
        <taxon>Pseudomonadota</taxon>
        <taxon>Alphaproteobacteria</taxon>
        <taxon>Rhodobacterales</taxon>
        <taxon>Roseobacteraceae</taxon>
        <taxon>Lutimaribacter</taxon>
    </lineage>
</organism>
<dbReference type="RefSeq" id="WP_386736137.1">
    <property type="nucleotide sequence ID" value="NZ_JBHRXI010000015.1"/>
</dbReference>
<dbReference type="Gene3D" id="2.60.120.620">
    <property type="entry name" value="q2cbj1_9rhob like domain"/>
    <property type="match status" value="1"/>
</dbReference>
<dbReference type="SUPFAM" id="SSF51197">
    <property type="entry name" value="Clavaminate synthase-like"/>
    <property type="match status" value="1"/>
</dbReference>
<evidence type="ECO:0008006" key="3">
    <source>
        <dbReference type="Google" id="ProtNLM"/>
    </source>
</evidence>
<protein>
    <recommendedName>
        <fullName evidence="3">Phytanoyl-CoA dioxygenase (PhyH)</fullName>
    </recommendedName>
</protein>
<evidence type="ECO:0000313" key="1">
    <source>
        <dbReference type="EMBL" id="MFC3614859.1"/>
    </source>
</evidence>
<accession>A0ABV7TJD6</accession>
<reference evidence="2" key="1">
    <citation type="journal article" date="2019" name="Int. J. Syst. Evol. Microbiol.">
        <title>The Global Catalogue of Microorganisms (GCM) 10K type strain sequencing project: providing services to taxonomists for standard genome sequencing and annotation.</title>
        <authorList>
            <consortium name="The Broad Institute Genomics Platform"/>
            <consortium name="The Broad Institute Genome Sequencing Center for Infectious Disease"/>
            <person name="Wu L."/>
            <person name="Ma J."/>
        </authorList>
    </citation>
    <scope>NUCLEOTIDE SEQUENCE [LARGE SCALE GENOMIC DNA]</scope>
    <source>
        <strain evidence="2">KCTC 42911</strain>
    </source>
</reference>
<dbReference type="EMBL" id="JBHRXI010000015">
    <property type="protein sequence ID" value="MFC3614859.1"/>
    <property type="molecule type" value="Genomic_DNA"/>
</dbReference>
<name>A0ABV7TJD6_9RHOB</name>